<proteinExistence type="predicted"/>
<dbReference type="Proteomes" id="UP000029665">
    <property type="component" value="Unassembled WGS sequence"/>
</dbReference>
<evidence type="ECO:0000256" key="1">
    <source>
        <dbReference type="SAM" id="MobiDB-lite"/>
    </source>
</evidence>
<evidence type="ECO:0000313" key="3">
    <source>
        <dbReference type="Proteomes" id="UP000029665"/>
    </source>
</evidence>
<dbReference type="HOGENOM" id="CLU_1225326_0_0_1"/>
<organism evidence="2 3">
    <name type="scientific">Pycnoporus cinnabarinus</name>
    <name type="common">Cinnabar-red polypore</name>
    <name type="synonym">Trametes cinnabarina</name>
    <dbReference type="NCBI Taxonomy" id="5643"/>
    <lineage>
        <taxon>Eukaryota</taxon>
        <taxon>Fungi</taxon>
        <taxon>Dikarya</taxon>
        <taxon>Basidiomycota</taxon>
        <taxon>Agaricomycotina</taxon>
        <taxon>Agaricomycetes</taxon>
        <taxon>Polyporales</taxon>
        <taxon>Polyporaceae</taxon>
        <taxon>Trametes</taxon>
    </lineage>
</organism>
<accession>A0A060SU24</accession>
<reference evidence="2" key="1">
    <citation type="submission" date="2014-01" db="EMBL/GenBank/DDBJ databases">
        <title>The genome of the white-rot fungus Pycnoporus cinnabarinus: a basidiomycete model with a versatile arsenal for lignocellulosic biomass breakdown.</title>
        <authorList>
            <person name="Levasseur A."/>
            <person name="Lomascolo A."/>
            <person name="Ruiz-Duenas F.J."/>
            <person name="Uzan E."/>
            <person name="Piumi F."/>
            <person name="Kues U."/>
            <person name="Ram A.F.J."/>
            <person name="Murat C."/>
            <person name="Haon M."/>
            <person name="Benoit I."/>
            <person name="Arfi Y."/>
            <person name="Chevret D."/>
            <person name="Drula E."/>
            <person name="Kwon M.J."/>
            <person name="Gouret P."/>
            <person name="Lesage-Meessen L."/>
            <person name="Lombard V."/>
            <person name="Mariette J."/>
            <person name="Noirot C."/>
            <person name="Park J."/>
            <person name="Patyshakuliyeva A."/>
            <person name="Wieneger R.A.B."/>
            <person name="Wosten H.A.B."/>
            <person name="Martin F."/>
            <person name="Coutinho P.M."/>
            <person name="de Vries R."/>
            <person name="Martinez A.T."/>
            <person name="Klopp C."/>
            <person name="Pontarotti P."/>
            <person name="Henrissat B."/>
            <person name="Record E."/>
        </authorList>
    </citation>
    <scope>NUCLEOTIDE SEQUENCE [LARGE SCALE GENOMIC DNA]</scope>
    <source>
        <strain evidence="2">BRFM137</strain>
    </source>
</reference>
<evidence type="ECO:0000313" key="2">
    <source>
        <dbReference type="EMBL" id="CDO75724.1"/>
    </source>
</evidence>
<keyword evidence="3" id="KW-1185">Reference proteome</keyword>
<dbReference type="EMBL" id="CCBP010000285">
    <property type="protein sequence ID" value="CDO75724.1"/>
    <property type="molecule type" value="Genomic_DNA"/>
</dbReference>
<dbReference type="AlphaFoldDB" id="A0A060SU24"/>
<feature type="region of interest" description="Disordered" evidence="1">
    <location>
        <begin position="44"/>
        <end position="86"/>
    </location>
</feature>
<name>A0A060SU24_PYCCI</name>
<gene>
    <name evidence="2" type="ORF">BN946_scf184493.g22</name>
</gene>
<comment type="caution">
    <text evidence="2">The sequence shown here is derived from an EMBL/GenBank/DDBJ whole genome shotgun (WGS) entry which is preliminary data.</text>
</comment>
<protein>
    <submittedName>
        <fullName evidence="2">Uncharacterized protein</fullName>
    </submittedName>
</protein>
<sequence length="226" mass="25069">MHSLTSFHLAKVVREHSKRSPPVLYWGGDNVMAAGNPSSIFVDPDGSIIAPDDTGTSEDMPPSKDASLSGGGSLETSTTSRLASLTEASTQSQVRAAIFLDVRRSCDNHATIEDLPCHYGLFCATRIDQCLRFRQCHDAIRQHIPVHHTGGVTILGRQHLPFGEHIVDIIELDVFCPGIYERDVRGRSFTLLVYQFRVLHDANWRYTTNHQPSSSNQLCILDRCLG</sequence>